<dbReference type="KEGG" id="vg:18559743"/>
<sequence length="355" mass="38232">MSIVNSGTNPSAVYVGGNADVLILAGSGSNVQEEFPFVYNLSLSYDFANPLEEKWFPISGFDGRTSNASTFMPGIVIGGTYRSQVNADHTHHIRLLNRQMNGNVFNVETTIANPLFSLALPSYLVLASNPYGNVALVAEFGNNGVRVFPISGASVQATYRHEVFTTIAVGDKLRISWIKDWVTVYVNDVKIESFYEPYYRANFRNRPGFMYPGIGIYSGPNSVWSTPIGKVTFSGSGSSSGTALENVAQVYMSHIEIPVNTWVEVGRVNTNLAGGSTTVQLVGALWNTNISTSTRNFRVLVNGTVIGTVTDRNGGSLNLTNVSVPSNSTVTVEAYANSATNTNRVIGNGLVRVGL</sequence>
<accession>D4P7Q1</accession>
<protein>
    <submittedName>
        <fullName evidence="1">Gp033</fullName>
    </submittedName>
</protein>
<keyword evidence="2" id="KW-1185">Reference proteome</keyword>
<dbReference type="GeneID" id="18559743"/>
<gene>
    <name evidence="1" type="ORF">Poco6gene033</name>
</gene>
<dbReference type="RefSeq" id="YP_009012614.1">
    <property type="nucleotide sequence ID" value="NC_023694.1"/>
</dbReference>
<organism evidence="1 2">
    <name type="scientific">Rhodococcus phage ReqiPoco6</name>
    <dbReference type="NCBI Taxonomy" id="691964"/>
    <lineage>
        <taxon>Viruses</taxon>
        <taxon>Duplodnaviria</taxon>
        <taxon>Heunggongvirae</taxon>
        <taxon>Uroviricota</taxon>
        <taxon>Caudoviricetes</taxon>
        <taxon>Pepyhexavirus</taxon>
        <taxon>Pepyhexavirus poco6</taxon>
    </lineage>
</organism>
<evidence type="ECO:0000313" key="2">
    <source>
        <dbReference type="Proteomes" id="UP000001057"/>
    </source>
</evidence>
<dbReference type="OrthoDB" id="29806at10239"/>
<evidence type="ECO:0000313" key="1">
    <source>
        <dbReference type="EMBL" id="ADD81031.1"/>
    </source>
</evidence>
<dbReference type="EMBL" id="GU580942">
    <property type="protein sequence ID" value="ADD81031.1"/>
    <property type="molecule type" value="Genomic_DNA"/>
</dbReference>
<proteinExistence type="predicted"/>
<reference evidence="1 2" key="1">
    <citation type="journal article" date="2011" name="Appl. Environ. Microbiol.">
        <title>Genomic and functional analyses of Rhodococcus equi phages ReqiPepy6, ReqiPoco6, ReqiPine5, and ReqiDocB7.</title>
        <authorList>
            <person name="Summer E.J."/>
            <person name="Liu M."/>
            <person name="Gill J.J."/>
            <person name="Grant M."/>
            <person name="Chan-Cortes T.N."/>
            <person name="Ferguson L."/>
            <person name="Janes C."/>
            <person name="Lange K."/>
            <person name="Bertoli M."/>
            <person name="Moore C."/>
            <person name="Orchard R.C."/>
            <person name="Cohen N."/>
            <person name="Young R."/>
        </authorList>
    </citation>
    <scope>NUCLEOTIDE SEQUENCE [LARGE SCALE GENOMIC DNA]</scope>
</reference>
<name>D4P7Q1_9CAUD</name>
<dbReference type="Proteomes" id="UP000001057">
    <property type="component" value="Segment"/>
</dbReference>